<feature type="region of interest" description="Disordered" evidence="2">
    <location>
        <begin position="218"/>
        <end position="246"/>
    </location>
</feature>
<accession>A0A8H3HAN1</accession>
<feature type="region of interest" description="Disordered" evidence="2">
    <location>
        <begin position="106"/>
        <end position="148"/>
    </location>
</feature>
<keyword evidence="1" id="KW-0862">Zinc</keyword>
<protein>
    <recommendedName>
        <fullName evidence="3">C2H2-type domain-containing protein</fullName>
    </recommendedName>
</protein>
<feature type="compositionally biased region" description="Low complexity" evidence="2">
    <location>
        <begin position="300"/>
        <end position="318"/>
    </location>
</feature>
<proteinExistence type="predicted"/>
<feature type="compositionally biased region" description="Polar residues" evidence="2">
    <location>
        <begin position="543"/>
        <end position="554"/>
    </location>
</feature>
<feature type="region of interest" description="Disordered" evidence="2">
    <location>
        <begin position="58"/>
        <end position="91"/>
    </location>
</feature>
<dbReference type="GO" id="GO:0008270">
    <property type="term" value="F:zinc ion binding"/>
    <property type="evidence" value="ECO:0007669"/>
    <property type="project" value="UniProtKB-KW"/>
</dbReference>
<feature type="region of interest" description="Disordered" evidence="2">
    <location>
        <begin position="1"/>
        <end position="27"/>
    </location>
</feature>
<keyword evidence="1" id="KW-0863">Zinc-finger</keyword>
<dbReference type="PROSITE" id="PS50157">
    <property type="entry name" value="ZINC_FINGER_C2H2_2"/>
    <property type="match status" value="1"/>
</dbReference>
<dbReference type="AlphaFoldDB" id="A0A8H3HAN1"/>
<dbReference type="GO" id="GO:0006355">
    <property type="term" value="P:regulation of DNA-templated transcription"/>
    <property type="evidence" value="ECO:0007669"/>
    <property type="project" value="InterPro"/>
</dbReference>
<reference evidence="4" key="1">
    <citation type="submission" date="2021-01" db="EMBL/GenBank/DDBJ databases">
        <authorList>
            <person name="Kaushik A."/>
        </authorList>
    </citation>
    <scope>NUCLEOTIDE SEQUENCE</scope>
    <source>
        <strain evidence="4">AG4-RS23</strain>
    </source>
</reference>
<sequence>MLASSSLHHFSTREPSHIAHEYPNSNSHPSPNLNLALCSARPSTDAVPRPFFELAPSRYQPAPAPSAPTRALSGLPDVRAPPGGTKLPLDLSEDVPAARRGSIVRSYSQPYPPQHSQHPAHHHSEPYPAHSPVSAPVSTHDDPDSQERLAGAYLPPQQAPPATVQETMNNHHQHLQYPTYEQDYISRAPSVSPAYNPDDRRVSVSSAGSYEHAYPYGSYAQPRPFQPAHTRATPPGMARPSGQPTPYDYPVDSSWVGRRPSAEQSPIPQQRVFDDYHPEDQVVSTMLPQQGLGYPQLGHQSPMQSLGSSSSNSTGMPASPDQLANGLVAALPEGATPPSATNPGQRTYAFVSLAGSTIRKRPRRRYDEIERLYACSFEDCTKAYGTLNHLNAHVTMQKHGPKRNPSEFKELRKLWRSQKKAEQVANRPRGKRRGEDDHPHALHRTASGSYSSPGAYGSDESDDGGTPQPGDPHHYQHGQVDQMWSQMGPEMGGRYDGHSAMQGYGHGHDPHGHGMGVVMAAEEGTLDRIPPDATLLQSLPATHPSQQQFSNSMHHSMASYGGMPAMSGNPGPQLMRRASEQSYDYPPHRPSGPSGQPGPHGPSGPHGGYGR</sequence>
<dbReference type="PANTHER" id="PTHR36167">
    <property type="entry name" value="C2H2 FINGER DOMAIN TRANSCRIPTION FACTOR (EUROFUNG)-RELATED"/>
    <property type="match status" value="1"/>
</dbReference>
<dbReference type="PANTHER" id="PTHR36167:SF3">
    <property type="entry name" value="C2H2 FINGER DOMAIN TRANSCRIPTION FACTOR (EUROFUNG)-RELATED"/>
    <property type="match status" value="1"/>
</dbReference>
<evidence type="ECO:0000259" key="3">
    <source>
        <dbReference type="PROSITE" id="PS50157"/>
    </source>
</evidence>
<dbReference type="InterPro" id="IPR039327">
    <property type="entry name" value="CON7-like"/>
</dbReference>
<keyword evidence="1" id="KW-0479">Metal-binding</keyword>
<feature type="region of interest" description="Disordered" evidence="2">
    <location>
        <begin position="543"/>
        <end position="611"/>
    </location>
</feature>
<dbReference type="PROSITE" id="PS00028">
    <property type="entry name" value="ZINC_FINGER_C2H2_1"/>
    <property type="match status" value="1"/>
</dbReference>
<feature type="domain" description="C2H2-type" evidence="3">
    <location>
        <begin position="373"/>
        <end position="404"/>
    </location>
</feature>
<evidence type="ECO:0000313" key="5">
    <source>
        <dbReference type="Proteomes" id="UP000663861"/>
    </source>
</evidence>
<evidence type="ECO:0000256" key="2">
    <source>
        <dbReference type="SAM" id="MobiDB-lite"/>
    </source>
</evidence>
<evidence type="ECO:0000256" key="1">
    <source>
        <dbReference type="PROSITE-ProRule" id="PRU00042"/>
    </source>
</evidence>
<feature type="compositionally biased region" description="Low complexity" evidence="2">
    <location>
        <begin position="106"/>
        <end position="117"/>
    </location>
</feature>
<comment type="caution">
    <text evidence="4">The sequence shown here is derived from an EMBL/GenBank/DDBJ whole genome shotgun (WGS) entry which is preliminary data.</text>
</comment>
<dbReference type="EMBL" id="CAJMWY010002862">
    <property type="protein sequence ID" value="CAE6496230.1"/>
    <property type="molecule type" value="Genomic_DNA"/>
</dbReference>
<evidence type="ECO:0000313" key="4">
    <source>
        <dbReference type="EMBL" id="CAE6496230.1"/>
    </source>
</evidence>
<name>A0A8H3HAN1_9AGAM</name>
<feature type="region of interest" description="Disordered" evidence="2">
    <location>
        <begin position="415"/>
        <end position="477"/>
    </location>
</feature>
<organism evidence="4 5">
    <name type="scientific">Rhizoctonia solani</name>
    <dbReference type="NCBI Taxonomy" id="456999"/>
    <lineage>
        <taxon>Eukaryota</taxon>
        <taxon>Fungi</taxon>
        <taxon>Dikarya</taxon>
        <taxon>Basidiomycota</taxon>
        <taxon>Agaricomycotina</taxon>
        <taxon>Agaricomycetes</taxon>
        <taxon>Cantharellales</taxon>
        <taxon>Ceratobasidiaceae</taxon>
        <taxon>Rhizoctonia</taxon>
    </lineage>
</organism>
<dbReference type="Proteomes" id="UP000663861">
    <property type="component" value="Unassembled WGS sequence"/>
</dbReference>
<feature type="compositionally biased region" description="Basic and acidic residues" evidence="2">
    <location>
        <begin position="11"/>
        <end position="20"/>
    </location>
</feature>
<gene>
    <name evidence="4" type="ORF">RDB_LOCUS116973</name>
</gene>
<dbReference type="InterPro" id="IPR013087">
    <property type="entry name" value="Znf_C2H2_type"/>
</dbReference>
<feature type="compositionally biased region" description="Low complexity" evidence="2">
    <location>
        <begin position="446"/>
        <end position="458"/>
    </location>
</feature>
<feature type="region of interest" description="Disordered" evidence="2">
    <location>
        <begin position="297"/>
        <end position="318"/>
    </location>
</feature>